<keyword evidence="5 6" id="KW-0067">ATP-binding</keyword>
<dbReference type="AlphaFoldDB" id="A0A3B3D1M2"/>
<organism evidence="10 11">
    <name type="scientific">Oryzias melastigma</name>
    <name type="common">Marine medaka</name>
    <dbReference type="NCBI Taxonomy" id="30732"/>
    <lineage>
        <taxon>Eukaryota</taxon>
        <taxon>Metazoa</taxon>
        <taxon>Chordata</taxon>
        <taxon>Craniata</taxon>
        <taxon>Vertebrata</taxon>
        <taxon>Euteleostomi</taxon>
        <taxon>Actinopterygii</taxon>
        <taxon>Neopterygii</taxon>
        <taxon>Teleostei</taxon>
        <taxon>Neoteleostei</taxon>
        <taxon>Acanthomorphata</taxon>
        <taxon>Ovalentaria</taxon>
        <taxon>Atherinomorphae</taxon>
        <taxon>Beloniformes</taxon>
        <taxon>Adrianichthyidae</taxon>
        <taxon>Oryziinae</taxon>
        <taxon>Oryzias</taxon>
    </lineage>
</organism>
<dbReference type="Pfam" id="PF00069">
    <property type="entry name" value="Pkinase"/>
    <property type="match status" value="1"/>
</dbReference>
<dbReference type="GO" id="GO:0046332">
    <property type="term" value="F:SMAD binding"/>
    <property type="evidence" value="ECO:0007669"/>
    <property type="project" value="TreeGrafter"/>
</dbReference>
<accession>A0A3B3D1M2</accession>
<dbReference type="InterPro" id="IPR008271">
    <property type="entry name" value="Ser/Thr_kinase_AS"/>
</dbReference>
<keyword evidence="3 6" id="KW-0547">Nucleotide-binding</keyword>
<evidence type="ECO:0000256" key="3">
    <source>
        <dbReference type="ARBA" id="ARBA00022741"/>
    </source>
</evidence>
<evidence type="ECO:0000259" key="9">
    <source>
        <dbReference type="PROSITE" id="PS50011"/>
    </source>
</evidence>
<dbReference type="Gene3D" id="3.30.200.20">
    <property type="entry name" value="Phosphorylase Kinase, domain 1"/>
    <property type="match status" value="1"/>
</dbReference>
<dbReference type="GO" id="GO:0004713">
    <property type="term" value="F:protein tyrosine kinase activity"/>
    <property type="evidence" value="ECO:0007669"/>
    <property type="project" value="TreeGrafter"/>
</dbReference>
<keyword evidence="4" id="KW-0418">Kinase</keyword>
<keyword evidence="11" id="KW-1185">Reference proteome</keyword>
<dbReference type="GO" id="GO:0007224">
    <property type="term" value="P:smoothened signaling pathway"/>
    <property type="evidence" value="ECO:0007669"/>
    <property type="project" value="TreeGrafter"/>
</dbReference>
<feature type="binding site" evidence="6">
    <location>
        <position position="69"/>
    </location>
    <ligand>
        <name>ATP</name>
        <dbReference type="ChEBI" id="CHEBI:30616"/>
    </ligand>
</feature>
<dbReference type="GO" id="GO:0005524">
    <property type="term" value="F:ATP binding"/>
    <property type="evidence" value="ECO:0007669"/>
    <property type="project" value="UniProtKB-UniRule"/>
</dbReference>
<protein>
    <recommendedName>
        <fullName evidence="9">Protein kinase domain-containing protein</fullName>
    </recommendedName>
</protein>
<feature type="region of interest" description="Disordered" evidence="8">
    <location>
        <begin position="308"/>
        <end position="394"/>
    </location>
</feature>
<dbReference type="SMART" id="SM00220">
    <property type="entry name" value="S_TKc"/>
    <property type="match status" value="1"/>
</dbReference>
<evidence type="ECO:0000313" key="10">
    <source>
        <dbReference type="Ensembl" id="ENSOMEP00000023440.1"/>
    </source>
</evidence>
<dbReference type="Ensembl" id="ENSOMET00000012226.1">
    <property type="protein sequence ID" value="ENSOMEP00000023440.1"/>
    <property type="gene ID" value="ENSOMEG00000003607.1"/>
</dbReference>
<dbReference type="PANTHER" id="PTHR24058:SF53">
    <property type="entry name" value="HOMEODOMAIN-INTERACTING PROTEIN KINASE 2"/>
    <property type="match status" value="1"/>
</dbReference>
<comment type="similarity">
    <text evidence="7">Belongs to the protein kinase superfamily.</text>
</comment>
<dbReference type="Proteomes" id="UP000261560">
    <property type="component" value="Unplaced"/>
</dbReference>
<dbReference type="PROSITE" id="PS00108">
    <property type="entry name" value="PROTEIN_KINASE_ST"/>
    <property type="match status" value="1"/>
</dbReference>
<evidence type="ECO:0000256" key="5">
    <source>
        <dbReference type="ARBA" id="ARBA00022840"/>
    </source>
</evidence>
<evidence type="ECO:0000256" key="1">
    <source>
        <dbReference type="ARBA" id="ARBA00022527"/>
    </source>
</evidence>
<dbReference type="GO" id="GO:0016605">
    <property type="term" value="C:PML body"/>
    <property type="evidence" value="ECO:0007669"/>
    <property type="project" value="TreeGrafter"/>
</dbReference>
<name>A0A3B3D1M2_ORYME</name>
<dbReference type="GO" id="GO:0003713">
    <property type="term" value="F:transcription coactivator activity"/>
    <property type="evidence" value="ECO:0007669"/>
    <property type="project" value="TreeGrafter"/>
</dbReference>
<dbReference type="InterPro" id="IPR017441">
    <property type="entry name" value="Protein_kinase_ATP_BS"/>
</dbReference>
<dbReference type="Gene3D" id="1.10.510.10">
    <property type="entry name" value="Transferase(Phosphotransferase) domain 1"/>
    <property type="match status" value="1"/>
</dbReference>
<evidence type="ECO:0000256" key="8">
    <source>
        <dbReference type="SAM" id="MobiDB-lite"/>
    </source>
</evidence>
<dbReference type="InterPro" id="IPR011009">
    <property type="entry name" value="Kinase-like_dom_sf"/>
</dbReference>
<dbReference type="GO" id="GO:0003714">
    <property type="term" value="F:transcription corepressor activity"/>
    <property type="evidence" value="ECO:0007669"/>
    <property type="project" value="TreeGrafter"/>
</dbReference>
<reference evidence="10" key="1">
    <citation type="submission" date="2025-08" db="UniProtKB">
        <authorList>
            <consortium name="Ensembl"/>
        </authorList>
    </citation>
    <scope>IDENTIFICATION</scope>
</reference>
<dbReference type="GO" id="GO:0045944">
    <property type="term" value="P:positive regulation of transcription by RNA polymerase II"/>
    <property type="evidence" value="ECO:0007669"/>
    <property type="project" value="TreeGrafter"/>
</dbReference>
<dbReference type="GO" id="GO:0004674">
    <property type="term" value="F:protein serine/threonine kinase activity"/>
    <property type="evidence" value="ECO:0007669"/>
    <property type="project" value="UniProtKB-KW"/>
</dbReference>
<sequence length="419" mass="48865">MCLGLNKLSGKTRNKELEYFFFQIGLNQEQILKKKKKKLLFLGEGTYGKVAKCLEMSTQKHVAIKIVKKDFEDAGEDEIKALIELSKIDADKYNLVKFVEWFHHNNHVCIVFDMLDQSLYDYLEKRGFRPLSLRTIRCLAWQLLVALSGLKKINMVHFDIKPDNIMLVDQNAEPLRLKLIDFGLAEKVEDLEMGIRIQNICFRAPEVMLGLPLDERLDMWTVGYVLGMLYAGMYTDRFFTRTEENSTFNWKLDTPEQQFEKTGQKVDDFDFWSFDELKGLYSEKNEAQKVEEFMDLLKRMLEVDPNKRISPDEALQHPLFKLGKKRPQTPKEPAQVHQEPEATAPAVSRKRKRSDQQSQEPETEAPAQVHQQPEETTQAVSKKRKRTDQQSQEAETEFLTHLNVAMSLSTMYLHCSWLM</sequence>
<dbReference type="PROSITE" id="PS50011">
    <property type="entry name" value="PROTEIN_KINASE_DOM"/>
    <property type="match status" value="1"/>
</dbReference>
<proteinExistence type="inferred from homology"/>
<feature type="domain" description="Protein kinase" evidence="9">
    <location>
        <begin position="36"/>
        <end position="320"/>
    </location>
</feature>
<evidence type="ECO:0000313" key="11">
    <source>
        <dbReference type="Proteomes" id="UP000261560"/>
    </source>
</evidence>
<dbReference type="InterPro" id="IPR000719">
    <property type="entry name" value="Prot_kinase_dom"/>
</dbReference>
<keyword evidence="1 7" id="KW-0723">Serine/threonine-protein kinase</keyword>
<evidence type="ECO:0000256" key="2">
    <source>
        <dbReference type="ARBA" id="ARBA00022679"/>
    </source>
</evidence>
<evidence type="ECO:0000256" key="4">
    <source>
        <dbReference type="ARBA" id="ARBA00022777"/>
    </source>
</evidence>
<evidence type="ECO:0000256" key="7">
    <source>
        <dbReference type="RuleBase" id="RU000304"/>
    </source>
</evidence>
<dbReference type="SUPFAM" id="SSF56112">
    <property type="entry name" value="Protein kinase-like (PK-like)"/>
    <property type="match status" value="1"/>
</dbReference>
<dbReference type="GO" id="GO:0042771">
    <property type="term" value="P:intrinsic apoptotic signaling pathway in response to DNA damage by p53 class mediator"/>
    <property type="evidence" value="ECO:0007669"/>
    <property type="project" value="TreeGrafter"/>
</dbReference>
<reference evidence="10" key="2">
    <citation type="submission" date="2025-09" db="UniProtKB">
        <authorList>
            <consortium name="Ensembl"/>
        </authorList>
    </citation>
    <scope>IDENTIFICATION</scope>
</reference>
<dbReference type="PANTHER" id="PTHR24058">
    <property type="entry name" value="DUAL SPECIFICITY PROTEIN KINASE"/>
    <property type="match status" value="1"/>
</dbReference>
<keyword evidence="2" id="KW-0808">Transferase</keyword>
<dbReference type="PROSITE" id="PS00107">
    <property type="entry name" value="PROTEIN_KINASE_ATP"/>
    <property type="match status" value="1"/>
</dbReference>
<dbReference type="InterPro" id="IPR050494">
    <property type="entry name" value="Ser_Thr_dual-spec_kinase"/>
</dbReference>
<dbReference type="GO" id="GO:0005737">
    <property type="term" value="C:cytoplasm"/>
    <property type="evidence" value="ECO:0007669"/>
    <property type="project" value="TreeGrafter"/>
</dbReference>
<evidence type="ECO:0000256" key="6">
    <source>
        <dbReference type="PROSITE-ProRule" id="PRU10141"/>
    </source>
</evidence>
<dbReference type="GeneTree" id="ENSGT00940000164472"/>
<feature type="compositionally biased region" description="Polar residues" evidence="8">
    <location>
        <begin position="369"/>
        <end position="380"/>
    </location>
</feature>